<protein>
    <submittedName>
        <fullName evidence="1">Uncharacterized protein</fullName>
    </submittedName>
</protein>
<accession>A0ACC2U0Z3</accession>
<dbReference type="Proteomes" id="UP001165960">
    <property type="component" value="Unassembled WGS sequence"/>
</dbReference>
<evidence type="ECO:0000313" key="2">
    <source>
        <dbReference type="Proteomes" id="UP001165960"/>
    </source>
</evidence>
<organism evidence="1 2">
    <name type="scientific">Entomophthora muscae</name>
    <dbReference type="NCBI Taxonomy" id="34485"/>
    <lineage>
        <taxon>Eukaryota</taxon>
        <taxon>Fungi</taxon>
        <taxon>Fungi incertae sedis</taxon>
        <taxon>Zoopagomycota</taxon>
        <taxon>Entomophthoromycotina</taxon>
        <taxon>Entomophthoromycetes</taxon>
        <taxon>Entomophthorales</taxon>
        <taxon>Entomophthoraceae</taxon>
        <taxon>Entomophthora</taxon>
    </lineage>
</organism>
<sequence>MGVYYRTQRPARDAQDCVLIWKATCAPHSDCITPNLPHKLQPLFSILFIELSVIQYSSCFIPTGIFEILLDFSLMEVSNTTPNDVINEEPDNFDTLGSLDQVSKNSRVAGPRKPKKKVSSGSLSKRSLSEKASLSSLSFDSTSEVNLDQEIPARPRSPTGSATDIRSLLIKAYDVIAEKEQELDQAFKVRRAIMDENTTLKSECETLKENMSSFPLPSNPGTLNQSLKNQFIPSESQSPKLNSPNRNRFSRRSFVSRYDEDSITELENMNVSLQKRLDAALAEKDLAEKNGRKETRSLLNEIELLKRELDFSGKKIKELEETNKSLNQKRPHTPHFDRLVERRSSYDHPPLRSNSVILSHSTKNQDVTAEVVFEQEAKVSEEKEKKELSLRLLENIGELDKVNRALAVSKREAEEQVKSLQLELEGLRVYVAELERSFQQSEQNQYIIDQQAKQISELMGKLEQRQGGLLQQFLFSPRSSVSSIATAFNATAQRTPSHTVRMVHNDNRFNSAKGHRRTASASSATVQHQPLRRTLLTELEGEFYRHFSGSAKQLAIADWVQNSQDRSLGCSPNAGENELSDLEEHFEEEGSPPMTLELYSNADSLACPPSKVKESFPPQCNEKDIIPHIPRRPTYGPVGIVNTVRRCAHAVWKWCRFMALLFAAVGVAFYRGPDSDIADYYYD</sequence>
<gene>
    <name evidence="1" type="ORF">DSO57_1024712</name>
</gene>
<dbReference type="EMBL" id="QTSX02001555">
    <property type="protein sequence ID" value="KAJ9080458.1"/>
    <property type="molecule type" value="Genomic_DNA"/>
</dbReference>
<comment type="caution">
    <text evidence="1">The sequence shown here is derived from an EMBL/GenBank/DDBJ whole genome shotgun (WGS) entry which is preliminary data.</text>
</comment>
<evidence type="ECO:0000313" key="1">
    <source>
        <dbReference type="EMBL" id="KAJ9080458.1"/>
    </source>
</evidence>
<name>A0ACC2U0Z3_9FUNG</name>
<proteinExistence type="predicted"/>
<reference evidence="1" key="1">
    <citation type="submission" date="2022-04" db="EMBL/GenBank/DDBJ databases">
        <title>Genome of the entomopathogenic fungus Entomophthora muscae.</title>
        <authorList>
            <person name="Elya C."/>
            <person name="Lovett B.R."/>
            <person name="Lee E."/>
            <person name="Macias A.M."/>
            <person name="Hajek A.E."/>
            <person name="De Bivort B.L."/>
            <person name="Kasson M.T."/>
            <person name="De Fine Licht H.H."/>
            <person name="Stajich J.E."/>
        </authorList>
    </citation>
    <scope>NUCLEOTIDE SEQUENCE</scope>
    <source>
        <strain evidence="1">Berkeley</strain>
    </source>
</reference>
<keyword evidence="2" id="KW-1185">Reference proteome</keyword>